<dbReference type="Proteomes" id="UP000015105">
    <property type="component" value="Chromosome 2D"/>
</dbReference>
<proteinExistence type="predicted"/>
<dbReference type="InterPro" id="IPR019533">
    <property type="entry name" value="Peptidase_S26"/>
</dbReference>
<dbReference type="Gene3D" id="2.10.109.10">
    <property type="entry name" value="Umud Fragment, subunit A"/>
    <property type="match status" value="1"/>
</dbReference>
<dbReference type="Gramene" id="AET2Gv21309500.13">
    <property type="protein sequence ID" value="AET2Gv21309500.13"/>
    <property type="gene ID" value="AET2Gv21309500"/>
</dbReference>
<dbReference type="SUPFAM" id="SSF51306">
    <property type="entry name" value="LexA/Signal peptidase"/>
    <property type="match status" value="1"/>
</dbReference>
<keyword evidence="4" id="KW-1185">Reference proteome</keyword>
<dbReference type="PROSITE" id="PS00761">
    <property type="entry name" value="SPASE_I_3"/>
    <property type="match status" value="1"/>
</dbReference>
<dbReference type="GO" id="GO:0006465">
    <property type="term" value="P:signal peptide processing"/>
    <property type="evidence" value="ECO:0007669"/>
    <property type="project" value="InterPro"/>
</dbReference>
<dbReference type="GO" id="GO:0004252">
    <property type="term" value="F:serine-type endopeptidase activity"/>
    <property type="evidence" value="ECO:0007669"/>
    <property type="project" value="InterPro"/>
</dbReference>
<dbReference type="InterPro" id="IPR019758">
    <property type="entry name" value="Pept_S26A_signal_pept_1_CS"/>
</dbReference>
<dbReference type="PANTHER" id="PTHR43390">
    <property type="entry name" value="SIGNAL PEPTIDASE I"/>
    <property type="match status" value="1"/>
</dbReference>
<protein>
    <recommendedName>
        <fullName evidence="2">Peptidase S26 domain-containing protein</fullName>
    </recommendedName>
</protein>
<reference evidence="3" key="5">
    <citation type="journal article" date="2021" name="G3 (Bethesda)">
        <title>Aegilops tauschii genome assembly Aet v5.0 features greater sequence contiguity and improved annotation.</title>
        <authorList>
            <person name="Wang L."/>
            <person name="Zhu T."/>
            <person name="Rodriguez J.C."/>
            <person name="Deal K.R."/>
            <person name="Dubcovsky J."/>
            <person name="McGuire P.E."/>
            <person name="Lux T."/>
            <person name="Spannagl M."/>
            <person name="Mayer K.F.X."/>
            <person name="Baldrich P."/>
            <person name="Meyers B.C."/>
            <person name="Huo N."/>
            <person name="Gu Y.Q."/>
            <person name="Zhou H."/>
            <person name="Devos K.M."/>
            <person name="Bennetzen J.L."/>
            <person name="Unver T."/>
            <person name="Budak H."/>
            <person name="Gulick P.J."/>
            <person name="Galiba G."/>
            <person name="Kalapos B."/>
            <person name="Nelson D.R."/>
            <person name="Li P."/>
            <person name="You F.M."/>
            <person name="Luo M.C."/>
            <person name="Dvorak J."/>
        </authorList>
    </citation>
    <scope>NUCLEOTIDE SEQUENCE [LARGE SCALE GENOMIC DNA]</scope>
    <source>
        <strain evidence="3">cv. AL8/78</strain>
    </source>
</reference>
<organism evidence="3 4">
    <name type="scientific">Aegilops tauschii subsp. strangulata</name>
    <name type="common">Goatgrass</name>
    <dbReference type="NCBI Taxonomy" id="200361"/>
    <lineage>
        <taxon>Eukaryota</taxon>
        <taxon>Viridiplantae</taxon>
        <taxon>Streptophyta</taxon>
        <taxon>Embryophyta</taxon>
        <taxon>Tracheophyta</taxon>
        <taxon>Spermatophyta</taxon>
        <taxon>Magnoliopsida</taxon>
        <taxon>Liliopsida</taxon>
        <taxon>Poales</taxon>
        <taxon>Poaceae</taxon>
        <taxon>BOP clade</taxon>
        <taxon>Pooideae</taxon>
        <taxon>Triticodae</taxon>
        <taxon>Triticeae</taxon>
        <taxon>Triticinae</taxon>
        <taxon>Aegilops</taxon>
    </lineage>
</organism>
<dbReference type="InterPro" id="IPR036286">
    <property type="entry name" value="LexA/Signal_pep-like_sf"/>
</dbReference>
<name>A0A453DME7_AEGTS</name>
<reference evidence="3" key="3">
    <citation type="journal article" date="2017" name="Nature">
        <title>Genome sequence of the progenitor of the wheat D genome Aegilops tauschii.</title>
        <authorList>
            <person name="Luo M.C."/>
            <person name="Gu Y.Q."/>
            <person name="Puiu D."/>
            <person name="Wang H."/>
            <person name="Twardziok S.O."/>
            <person name="Deal K.R."/>
            <person name="Huo N."/>
            <person name="Zhu T."/>
            <person name="Wang L."/>
            <person name="Wang Y."/>
            <person name="McGuire P.E."/>
            <person name="Liu S."/>
            <person name="Long H."/>
            <person name="Ramasamy R.K."/>
            <person name="Rodriguez J.C."/>
            <person name="Van S.L."/>
            <person name="Yuan L."/>
            <person name="Wang Z."/>
            <person name="Xia Z."/>
            <person name="Xiao L."/>
            <person name="Anderson O.D."/>
            <person name="Ouyang S."/>
            <person name="Liang Y."/>
            <person name="Zimin A.V."/>
            <person name="Pertea G."/>
            <person name="Qi P."/>
            <person name="Bennetzen J.L."/>
            <person name="Dai X."/>
            <person name="Dawson M.W."/>
            <person name="Muller H.G."/>
            <person name="Kugler K."/>
            <person name="Rivarola-Duarte L."/>
            <person name="Spannagl M."/>
            <person name="Mayer K.F.X."/>
            <person name="Lu F.H."/>
            <person name="Bevan M.W."/>
            <person name="Leroy P."/>
            <person name="Li P."/>
            <person name="You F.M."/>
            <person name="Sun Q."/>
            <person name="Liu Z."/>
            <person name="Lyons E."/>
            <person name="Wicker T."/>
            <person name="Salzberg S.L."/>
            <person name="Devos K.M."/>
            <person name="Dvorak J."/>
        </authorList>
    </citation>
    <scope>NUCLEOTIDE SEQUENCE [LARGE SCALE GENOMIC DNA]</scope>
    <source>
        <strain evidence="3">cv. AL8/78</strain>
    </source>
</reference>
<dbReference type="EnsemblPlants" id="AET2Gv21309500.9">
    <property type="protein sequence ID" value="AET2Gv21309500.9"/>
    <property type="gene ID" value="AET2Gv21309500"/>
</dbReference>
<dbReference type="NCBIfam" id="TIGR02227">
    <property type="entry name" value="sigpep_I_bact"/>
    <property type="match status" value="1"/>
</dbReference>
<dbReference type="InterPro" id="IPR000223">
    <property type="entry name" value="Pept_S26A_signal_pept_1"/>
</dbReference>
<evidence type="ECO:0000256" key="1">
    <source>
        <dbReference type="ARBA" id="ARBA00022801"/>
    </source>
</evidence>
<evidence type="ECO:0000313" key="3">
    <source>
        <dbReference type="EnsemblPlants" id="AET2Gv21309500.13"/>
    </source>
</evidence>
<reference evidence="3" key="4">
    <citation type="submission" date="2019-03" db="UniProtKB">
        <authorList>
            <consortium name="EnsemblPlants"/>
        </authorList>
    </citation>
    <scope>IDENTIFICATION</scope>
</reference>
<evidence type="ECO:0000259" key="2">
    <source>
        <dbReference type="Pfam" id="PF10502"/>
    </source>
</evidence>
<dbReference type="Pfam" id="PF10502">
    <property type="entry name" value="Peptidase_S26"/>
    <property type="match status" value="1"/>
</dbReference>
<evidence type="ECO:0000313" key="4">
    <source>
        <dbReference type="Proteomes" id="UP000015105"/>
    </source>
</evidence>
<reference evidence="4" key="1">
    <citation type="journal article" date="2014" name="Science">
        <title>Ancient hybridizations among the ancestral genomes of bread wheat.</title>
        <authorList>
            <consortium name="International Wheat Genome Sequencing Consortium,"/>
            <person name="Marcussen T."/>
            <person name="Sandve S.R."/>
            <person name="Heier L."/>
            <person name="Spannagl M."/>
            <person name="Pfeifer M."/>
            <person name="Jakobsen K.S."/>
            <person name="Wulff B.B."/>
            <person name="Steuernagel B."/>
            <person name="Mayer K.F."/>
            <person name="Olsen O.A."/>
        </authorList>
    </citation>
    <scope>NUCLEOTIDE SEQUENCE [LARGE SCALE GENOMIC DNA]</scope>
    <source>
        <strain evidence="4">cv. AL8/78</strain>
    </source>
</reference>
<keyword evidence="1" id="KW-0378">Hydrolase</keyword>
<dbReference type="Gramene" id="AET2Gv21309500.9">
    <property type="protein sequence ID" value="AET2Gv21309500.9"/>
    <property type="gene ID" value="AET2Gv21309500"/>
</dbReference>
<accession>A0A453DME7</accession>
<dbReference type="GO" id="GO:0010027">
    <property type="term" value="P:thylakoid membrane organization"/>
    <property type="evidence" value="ECO:0007669"/>
    <property type="project" value="TreeGrafter"/>
</dbReference>
<sequence>MRLPQGHVFVMGDNRNNSCDSRAWGPLPISNILGRYMMSFTTNSQGEVLR</sequence>
<feature type="domain" description="Peptidase S26" evidence="2">
    <location>
        <begin position="3"/>
        <end position="39"/>
    </location>
</feature>
<dbReference type="AlphaFoldDB" id="A0A453DME7"/>
<dbReference type="EnsemblPlants" id="AET2Gv21309500.13">
    <property type="protein sequence ID" value="AET2Gv21309500.13"/>
    <property type="gene ID" value="AET2Gv21309500"/>
</dbReference>
<dbReference type="CDD" id="cd06530">
    <property type="entry name" value="S26_SPase_I"/>
    <property type="match status" value="1"/>
</dbReference>
<dbReference type="GO" id="GO:0009535">
    <property type="term" value="C:chloroplast thylakoid membrane"/>
    <property type="evidence" value="ECO:0007669"/>
    <property type="project" value="TreeGrafter"/>
</dbReference>
<dbReference type="PANTHER" id="PTHR43390:SF12">
    <property type="entry name" value="THYLAKOIDAL PROCESSING PEPTIDASE 1 CHLOROPLASTIC"/>
    <property type="match status" value="1"/>
</dbReference>
<reference evidence="4" key="2">
    <citation type="journal article" date="2017" name="Nat. Plants">
        <title>The Aegilops tauschii genome reveals multiple impacts of transposons.</title>
        <authorList>
            <person name="Zhao G."/>
            <person name="Zou C."/>
            <person name="Li K."/>
            <person name="Wang K."/>
            <person name="Li T."/>
            <person name="Gao L."/>
            <person name="Zhang X."/>
            <person name="Wang H."/>
            <person name="Yang Z."/>
            <person name="Liu X."/>
            <person name="Jiang W."/>
            <person name="Mao L."/>
            <person name="Kong X."/>
            <person name="Jiao Y."/>
            <person name="Jia J."/>
        </authorList>
    </citation>
    <scope>NUCLEOTIDE SEQUENCE [LARGE SCALE GENOMIC DNA]</scope>
    <source>
        <strain evidence="4">cv. AL8/78</strain>
    </source>
</reference>